<dbReference type="InterPro" id="IPR032808">
    <property type="entry name" value="DoxX"/>
</dbReference>
<evidence type="ECO:0000256" key="7">
    <source>
        <dbReference type="SAM" id="Phobius"/>
    </source>
</evidence>
<dbReference type="InterPro" id="IPR051907">
    <property type="entry name" value="DoxX-like_oxidoreductase"/>
</dbReference>
<evidence type="ECO:0000313" key="8">
    <source>
        <dbReference type="EMBL" id="RNI40161.1"/>
    </source>
</evidence>
<dbReference type="GO" id="GO:0005886">
    <property type="term" value="C:plasma membrane"/>
    <property type="evidence" value="ECO:0007669"/>
    <property type="project" value="UniProtKB-SubCell"/>
</dbReference>
<dbReference type="EMBL" id="RJJR01000001">
    <property type="protein sequence ID" value="RNI40161.1"/>
    <property type="molecule type" value="Genomic_DNA"/>
</dbReference>
<feature type="transmembrane region" description="Helical" evidence="7">
    <location>
        <begin position="43"/>
        <end position="62"/>
    </location>
</feature>
<dbReference type="PANTHER" id="PTHR33452:SF1">
    <property type="entry name" value="INNER MEMBRANE PROTEIN YPHA-RELATED"/>
    <property type="match status" value="1"/>
</dbReference>
<keyword evidence="5 7" id="KW-1133">Transmembrane helix</keyword>
<organism evidence="8 9">
    <name type="scientific">Hanamia caeni</name>
    <dbReference type="NCBI Taxonomy" id="2294116"/>
    <lineage>
        <taxon>Bacteria</taxon>
        <taxon>Pseudomonadati</taxon>
        <taxon>Bacteroidota</taxon>
        <taxon>Chitinophagia</taxon>
        <taxon>Chitinophagales</taxon>
        <taxon>Chitinophagaceae</taxon>
        <taxon>Hanamia</taxon>
    </lineage>
</organism>
<keyword evidence="9" id="KW-1185">Reference proteome</keyword>
<dbReference type="AlphaFoldDB" id="A0A3M9NQR6"/>
<evidence type="ECO:0000313" key="9">
    <source>
        <dbReference type="Proteomes" id="UP000267223"/>
    </source>
</evidence>
<keyword evidence="4 7" id="KW-0812">Transmembrane</keyword>
<accession>A0A3M9NQR6</accession>
<evidence type="ECO:0000256" key="4">
    <source>
        <dbReference type="ARBA" id="ARBA00022692"/>
    </source>
</evidence>
<evidence type="ECO:0000256" key="3">
    <source>
        <dbReference type="ARBA" id="ARBA00022475"/>
    </source>
</evidence>
<dbReference type="RefSeq" id="WP_123119052.1">
    <property type="nucleotide sequence ID" value="NZ_RJJR01000001.1"/>
</dbReference>
<comment type="subcellular location">
    <subcellularLocation>
        <location evidence="1">Cell membrane</location>
        <topology evidence="1">Multi-pass membrane protein</topology>
    </subcellularLocation>
</comment>
<proteinExistence type="inferred from homology"/>
<feature type="transmembrane region" description="Helical" evidence="7">
    <location>
        <begin position="74"/>
        <end position="100"/>
    </location>
</feature>
<gene>
    <name evidence="8" type="ORF">EFY79_02365</name>
</gene>
<sequence>MGLINFEKRYDIAPLFLRLIIGTGFMLHGYAKISRGTGGFEKLLVQAGVPLAHVNALLVPYIELSGGFAILAGWYVSIVAIPLIITMLAAMLTVQVHYGFSSVNTIGLTPAGPKFGPPGYEINLLYIAGLISLMFTGSGIFSVDKWMKQKKPVYFLRKDAKGIQQ</sequence>
<protein>
    <submittedName>
        <fullName evidence="8">DoxX family protein</fullName>
    </submittedName>
</protein>
<comment type="caution">
    <text evidence="8">The sequence shown here is derived from an EMBL/GenBank/DDBJ whole genome shotgun (WGS) entry which is preliminary data.</text>
</comment>
<dbReference type="OrthoDB" id="9808524at2"/>
<evidence type="ECO:0000256" key="5">
    <source>
        <dbReference type="ARBA" id="ARBA00022989"/>
    </source>
</evidence>
<reference evidence="8 9" key="1">
    <citation type="submission" date="2018-11" db="EMBL/GenBank/DDBJ databases">
        <title>Draft genome sequence of Ferruginibacter sp. BO-59.</title>
        <authorList>
            <person name="Im W.T."/>
        </authorList>
    </citation>
    <scope>NUCLEOTIDE SEQUENCE [LARGE SCALE GENOMIC DNA]</scope>
    <source>
        <strain evidence="8 9">BO-59</strain>
    </source>
</reference>
<dbReference type="PANTHER" id="PTHR33452">
    <property type="entry name" value="OXIDOREDUCTASE CATD-RELATED"/>
    <property type="match status" value="1"/>
</dbReference>
<evidence type="ECO:0000256" key="6">
    <source>
        <dbReference type="ARBA" id="ARBA00023136"/>
    </source>
</evidence>
<keyword evidence="6 7" id="KW-0472">Membrane</keyword>
<evidence type="ECO:0000256" key="1">
    <source>
        <dbReference type="ARBA" id="ARBA00004651"/>
    </source>
</evidence>
<dbReference type="Pfam" id="PF07681">
    <property type="entry name" value="DoxX"/>
    <property type="match status" value="1"/>
</dbReference>
<dbReference type="Proteomes" id="UP000267223">
    <property type="component" value="Unassembled WGS sequence"/>
</dbReference>
<feature type="transmembrane region" description="Helical" evidence="7">
    <location>
        <begin position="12"/>
        <end position="31"/>
    </location>
</feature>
<evidence type="ECO:0000256" key="2">
    <source>
        <dbReference type="ARBA" id="ARBA00006679"/>
    </source>
</evidence>
<keyword evidence="3" id="KW-1003">Cell membrane</keyword>
<feature type="transmembrane region" description="Helical" evidence="7">
    <location>
        <begin position="120"/>
        <end position="141"/>
    </location>
</feature>
<comment type="similarity">
    <text evidence="2">Belongs to the DoxX family.</text>
</comment>
<name>A0A3M9NQR6_9BACT</name>